<comment type="similarity">
    <text evidence="5">Belongs to the FlgI family.</text>
</comment>
<evidence type="ECO:0000256" key="2">
    <source>
        <dbReference type="ARBA" id="ARBA00004117"/>
    </source>
</evidence>
<dbReference type="PATRIC" id="fig|280505.15.peg.734"/>
<dbReference type="PRINTS" id="PR01010">
    <property type="entry name" value="FLGPRINGFLGI"/>
</dbReference>
<keyword evidence="4 5" id="KW-0975">Bacterial flagellum</keyword>
<dbReference type="PANTHER" id="PTHR30381">
    <property type="entry name" value="FLAGELLAR P-RING PERIPLASMIC PROTEIN FLGI"/>
    <property type="match status" value="1"/>
</dbReference>
<dbReference type="AlphaFoldDB" id="A0A0S2IN41"/>
<gene>
    <name evidence="5" type="primary">flgI</name>
    <name evidence="7" type="ORF">LBBP_00758</name>
</gene>
<feature type="transmembrane region" description="Helical" evidence="6">
    <location>
        <begin position="32"/>
        <end position="52"/>
    </location>
</feature>
<evidence type="ECO:0000313" key="8">
    <source>
        <dbReference type="Proteomes" id="UP000058857"/>
    </source>
</evidence>
<sequence length="395" mass="42747">MKFEYLIFCILFSSLVVFRGFISCIFSFLGSSFYACFAVFLILIGVFGIFPFPLGAAELKLKDIARIEGIRENQITGYGIVVGLPGTGDSKTPFTSESMKNYLKNLGVEANLKPDQTRNIASVLITATIPTYSRKGDKLNVIVSSIGDAKSLEGGVLLQSPLKTAGDKTFAVASGVISFGGRQEQERGGGARGNKKTVGIIHGGAIVEQELNQNFYASERIQIQLENQDFTALNTIVSRIRSILPGKHGIGPESVVPVSPSEIDIVLGKTFENKSDAFLTLLSDIENLTVETQVRPKVIINERTGVIVMGGNITIEEVAVSRSGLNLSVTDKNRRRSWFGKEQEPVKNSFLIEESTSVGDVVEALNKVGASTRDIIAILEALKKSGALHAELEIQ</sequence>
<evidence type="ECO:0000256" key="3">
    <source>
        <dbReference type="ARBA" id="ARBA00022729"/>
    </source>
</evidence>
<proteinExistence type="inferred from homology"/>
<keyword evidence="3" id="KW-0732">Signal</keyword>
<name>A0A0S2IN41_LEPBO</name>
<dbReference type="RefSeq" id="WP_002740544.1">
    <property type="nucleotide sequence ID" value="NZ_CP012029.1"/>
</dbReference>
<keyword evidence="6" id="KW-0812">Transmembrane</keyword>
<dbReference type="PANTHER" id="PTHR30381:SF0">
    <property type="entry name" value="FLAGELLAR P-RING PROTEIN"/>
    <property type="match status" value="1"/>
</dbReference>
<dbReference type="InterPro" id="IPR001782">
    <property type="entry name" value="Flag_FlgI"/>
</dbReference>
<dbReference type="NCBIfam" id="NF003676">
    <property type="entry name" value="PRK05303.1"/>
    <property type="match status" value="1"/>
</dbReference>
<protein>
    <recommendedName>
        <fullName evidence="5">Flagellar P-ring protein</fullName>
    </recommendedName>
    <alternativeName>
        <fullName evidence="5">Basal body P-ring protein</fullName>
    </alternativeName>
</protein>
<evidence type="ECO:0000256" key="6">
    <source>
        <dbReference type="SAM" id="Phobius"/>
    </source>
</evidence>
<keyword evidence="7" id="KW-0966">Cell projection</keyword>
<reference evidence="7 8" key="1">
    <citation type="journal article" date="2015" name="PLoS Negl. Trop. Dis.">
        <title>Distribution of Plasmids in Distinct Leptospira Pathogenic Species.</title>
        <authorList>
            <person name="Wang Y."/>
            <person name="Zhuang X."/>
            <person name="Zhong Y."/>
            <person name="Zhang C."/>
            <person name="Zhang Y."/>
            <person name="Zeng L."/>
            <person name="Zhu Y."/>
            <person name="He P."/>
            <person name="Dong K."/>
            <person name="Pal U."/>
            <person name="Guo X."/>
            <person name="Qin J."/>
        </authorList>
    </citation>
    <scope>NUCLEOTIDE SEQUENCE [LARGE SCALE GENOMIC DNA]</scope>
    <source>
        <strain evidence="7 8">56604</strain>
    </source>
</reference>
<comment type="subcellular location">
    <subcellularLocation>
        <location evidence="2 5">Bacterial flagellum basal body</location>
    </subcellularLocation>
</comment>
<feature type="transmembrane region" description="Helical" evidence="6">
    <location>
        <begin position="5"/>
        <end position="26"/>
    </location>
</feature>
<comment type="subunit">
    <text evidence="5">The basal body constitutes a major portion of the flagellar organelle and consists of four rings (L,P,S, and M) mounted on a central rod.</text>
</comment>
<comment type="function">
    <text evidence="1 5">Assembles around the rod to form the L-ring and probably protects the motor/basal body from shearing forces during rotation.</text>
</comment>
<dbReference type="HAMAP" id="MF_00416">
    <property type="entry name" value="FlgI"/>
    <property type="match status" value="1"/>
</dbReference>
<organism evidence="7">
    <name type="scientific">Leptospira borgpetersenii serovar Ballum</name>
    <dbReference type="NCBI Taxonomy" id="280505"/>
    <lineage>
        <taxon>Bacteria</taxon>
        <taxon>Pseudomonadati</taxon>
        <taxon>Spirochaetota</taxon>
        <taxon>Spirochaetia</taxon>
        <taxon>Leptospirales</taxon>
        <taxon>Leptospiraceae</taxon>
        <taxon>Leptospira</taxon>
    </lineage>
</organism>
<dbReference type="GO" id="GO:0071973">
    <property type="term" value="P:bacterial-type flagellum-dependent cell motility"/>
    <property type="evidence" value="ECO:0007669"/>
    <property type="project" value="InterPro"/>
</dbReference>
<dbReference type="GO" id="GO:0030288">
    <property type="term" value="C:outer membrane-bounded periplasmic space"/>
    <property type="evidence" value="ECO:0007669"/>
    <property type="project" value="InterPro"/>
</dbReference>
<dbReference type="GO" id="GO:0005198">
    <property type="term" value="F:structural molecule activity"/>
    <property type="evidence" value="ECO:0007669"/>
    <property type="project" value="InterPro"/>
</dbReference>
<dbReference type="Pfam" id="PF02119">
    <property type="entry name" value="FlgI"/>
    <property type="match status" value="1"/>
</dbReference>
<evidence type="ECO:0000256" key="4">
    <source>
        <dbReference type="ARBA" id="ARBA00023143"/>
    </source>
</evidence>
<accession>A0A0S2IN41</accession>
<dbReference type="GO" id="GO:0009428">
    <property type="term" value="C:bacterial-type flagellum basal body, distal rod, P ring"/>
    <property type="evidence" value="ECO:0007669"/>
    <property type="project" value="InterPro"/>
</dbReference>
<keyword evidence="7" id="KW-0282">Flagellum</keyword>
<keyword evidence="7" id="KW-0969">Cilium</keyword>
<evidence type="ECO:0000256" key="5">
    <source>
        <dbReference type="HAMAP-Rule" id="MF_00416"/>
    </source>
</evidence>
<dbReference type="EMBL" id="CP012029">
    <property type="protein sequence ID" value="ALO25088.1"/>
    <property type="molecule type" value="Genomic_DNA"/>
</dbReference>
<evidence type="ECO:0000256" key="1">
    <source>
        <dbReference type="ARBA" id="ARBA00002591"/>
    </source>
</evidence>
<evidence type="ECO:0000313" key="7">
    <source>
        <dbReference type="EMBL" id="ALO25088.1"/>
    </source>
</evidence>
<keyword evidence="6" id="KW-0472">Membrane</keyword>
<keyword evidence="6" id="KW-1133">Transmembrane helix</keyword>
<dbReference type="Proteomes" id="UP000058857">
    <property type="component" value="Chromosome 1"/>
</dbReference>